<evidence type="ECO:0000313" key="3">
    <source>
        <dbReference type="Proteomes" id="UP001360953"/>
    </source>
</evidence>
<proteinExistence type="predicted"/>
<feature type="domain" description="B30.2/SPRY" evidence="1">
    <location>
        <begin position="1"/>
        <end position="94"/>
    </location>
</feature>
<dbReference type="Pfam" id="PF00622">
    <property type="entry name" value="SPRY"/>
    <property type="match status" value="1"/>
</dbReference>
<dbReference type="PROSITE" id="PS50188">
    <property type="entry name" value="B302_SPRY"/>
    <property type="match status" value="1"/>
</dbReference>
<reference evidence="2 3" key="1">
    <citation type="submission" date="2024-04" db="EMBL/GenBank/DDBJ databases">
        <title>Phyllosticta paracitricarpa is synonymous to the EU quarantine fungus P. citricarpa based on phylogenomic analyses.</title>
        <authorList>
            <consortium name="Lawrence Berkeley National Laboratory"/>
            <person name="Van ingen-buijs V.A."/>
            <person name="Van westerhoven A.C."/>
            <person name="Haridas S."/>
            <person name="Skiadas P."/>
            <person name="Martin F."/>
            <person name="Groenewald J.Z."/>
            <person name="Crous P.W."/>
            <person name="Seidl M.F."/>
        </authorList>
    </citation>
    <scope>NUCLEOTIDE SEQUENCE [LARGE SCALE GENOMIC DNA]</scope>
    <source>
        <strain evidence="2 3">CPC 17464</strain>
    </source>
</reference>
<dbReference type="SUPFAM" id="SSF49899">
    <property type="entry name" value="Concanavalin A-like lectins/glucanases"/>
    <property type="match status" value="1"/>
</dbReference>
<organism evidence="2 3">
    <name type="scientific">Phyllosticta citribraziliensis</name>
    <dbReference type="NCBI Taxonomy" id="989973"/>
    <lineage>
        <taxon>Eukaryota</taxon>
        <taxon>Fungi</taxon>
        <taxon>Dikarya</taxon>
        <taxon>Ascomycota</taxon>
        <taxon>Pezizomycotina</taxon>
        <taxon>Dothideomycetes</taxon>
        <taxon>Dothideomycetes incertae sedis</taxon>
        <taxon>Botryosphaeriales</taxon>
        <taxon>Phyllostictaceae</taxon>
        <taxon>Phyllosticta</taxon>
    </lineage>
</organism>
<dbReference type="InterPro" id="IPR001870">
    <property type="entry name" value="B30.2/SPRY"/>
</dbReference>
<dbReference type="InterPro" id="IPR044736">
    <property type="entry name" value="Gid1/RanBPM/SPLA_SPRY"/>
</dbReference>
<dbReference type="Proteomes" id="UP001360953">
    <property type="component" value="Unassembled WGS sequence"/>
</dbReference>
<keyword evidence="3" id="KW-1185">Reference proteome</keyword>
<dbReference type="RefSeq" id="XP_066653203.1">
    <property type="nucleotide sequence ID" value="XM_066801039.1"/>
</dbReference>
<dbReference type="InterPro" id="IPR013320">
    <property type="entry name" value="ConA-like_dom_sf"/>
</dbReference>
<dbReference type="Gene3D" id="2.60.120.920">
    <property type="match status" value="1"/>
</dbReference>
<name>A0ABR1LG23_9PEZI</name>
<dbReference type="EMBL" id="JBBPEH010000009">
    <property type="protein sequence ID" value="KAK7534164.1"/>
    <property type="molecule type" value="Genomic_DNA"/>
</dbReference>
<comment type="caution">
    <text evidence="2">The sequence shown here is derived from an EMBL/GenBank/DDBJ whole genome shotgun (WGS) entry which is preliminary data.</text>
</comment>
<protein>
    <submittedName>
        <fullName evidence="2">Concanavalin A-like lectin/glucanase domain-containing protein</fullName>
    </submittedName>
</protein>
<evidence type="ECO:0000313" key="2">
    <source>
        <dbReference type="EMBL" id="KAK7534164.1"/>
    </source>
</evidence>
<accession>A0ABR1LG23</accession>
<sequence>MPGWSSPYQSWGYHGDDGHKYDNMSIIEDGHPYGQGDTVGAGVDFANREIFFTKNGKRLGTSFSGENVKGKLFPMVGFHACGVKIRTNFGTREFKHPVDWCKVQPAGEAPAA</sequence>
<dbReference type="GeneID" id="92033945"/>
<evidence type="ECO:0000259" key="1">
    <source>
        <dbReference type="PROSITE" id="PS50188"/>
    </source>
</evidence>
<dbReference type="InterPro" id="IPR050618">
    <property type="entry name" value="Ubq-SigPath_Reg"/>
</dbReference>
<gene>
    <name evidence="2" type="ORF">J3D65DRAFT_632631</name>
</gene>
<dbReference type="CDD" id="cd12885">
    <property type="entry name" value="SPRY_RanBP_like"/>
    <property type="match status" value="1"/>
</dbReference>
<dbReference type="PANTHER" id="PTHR12864">
    <property type="entry name" value="RAN BINDING PROTEIN 9-RELATED"/>
    <property type="match status" value="1"/>
</dbReference>
<dbReference type="InterPro" id="IPR003877">
    <property type="entry name" value="SPRY_dom"/>
</dbReference>
<dbReference type="InterPro" id="IPR043136">
    <property type="entry name" value="B30.2/SPRY_sf"/>
</dbReference>